<dbReference type="Pfam" id="PF12833">
    <property type="entry name" value="HTH_18"/>
    <property type="match status" value="1"/>
</dbReference>
<dbReference type="Proteomes" id="UP000005435">
    <property type="component" value="Chromosome"/>
</dbReference>
<name>G8LVS0_ACECE</name>
<dbReference type="EMBL" id="CP003065">
    <property type="protein sequence ID" value="AEV69706.1"/>
    <property type="molecule type" value="Genomic_DNA"/>
</dbReference>
<dbReference type="InterPro" id="IPR018060">
    <property type="entry name" value="HTH_AraC"/>
</dbReference>
<dbReference type="InterPro" id="IPR050959">
    <property type="entry name" value="MarA-like"/>
</dbReference>
<dbReference type="SMART" id="SM00342">
    <property type="entry name" value="HTH_ARAC"/>
    <property type="match status" value="1"/>
</dbReference>
<dbReference type="RefSeq" id="WP_014256243.1">
    <property type="nucleotide sequence ID" value="NC_016627.1"/>
</dbReference>
<keyword evidence="1" id="KW-0805">Transcription regulation</keyword>
<reference evidence="5 6" key="2">
    <citation type="journal article" date="2012" name="Stand. Genomic Sci.">
        <title>Complete Genome Sequence of Clostridium clariflavum DSM 19732.</title>
        <authorList>
            <person name="Izquierdo J.A."/>
            <person name="Goodwin L."/>
            <person name="Davenport K.W."/>
            <person name="Teshima H."/>
            <person name="Bruce D."/>
            <person name="Detter C."/>
            <person name="Tapia R."/>
            <person name="Han S."/>
            <person name="Land M."/>
            <person name="Hauser L."/>
            <person name="Jeffries C.D."/>
            <person name="Han J."/>
            <person name="Pitluck S."/>
            <person name="Nolan M."/>
            <person name="Chen A."/>
            <person name="Huntemann M."/>
            <person name="Mavromatis K."/>
            <person name="Mikhailova N."/>
            <person name="Liolios K."/>
            <person name="Woyke T."/>
            <person name="Lynd L.R."/>
        </authorList>
    </citation>
    <scope>NUCLEOTIDE SEQUENCE [LARGE SCALE GENOMIC DNA]</scope>
    <source>
        <strain evidence="6">DSM 19732 / NBRC 101661 / EBR45</strain>
    </source>
</reference>
<evidence type="ECO:0000256" key="2">
    <source>
        <dbReference type="ARBA" id="ARBA00023125"/>
    </source>
</evidence>
<dbReference type="SUPFAM" id="SSF55136">
    <property type="entry name" value="Probable bacterial effector-binding domain"/>
    <property type="match status" value="1"/>
</dbReference>
<dbReference type="STRING" id="720554.Clocl_3184"/>
<dbReference type="eggNOG" id="COG3708">
    <property type="taxonomic scope" value="Bacteria"/>
</dbReference>
<dbReference type="OrthoDB" id="8365150at2"/>
<dbReference type="GO" id="GO:0003700">
    <property type="term" value="F:DNA-binding transcription factor activity"/>
    <property type="evidence" value="ECO:0007669"/>
    <property type="project" value="InterPro"/>
</dbReference>
<dbReference type="eggNOG" id="COG2207">
    <property type="taxonomic scope" value="Bacteria"/>
</dbReference>
<dbReference type="InterPro" id="IPR009057">
    <property type="entry name" value="Homeodomain-like_sf"/>
</dbReference>
<dbReference type="InterPro" id="IPR029441">
    <property type="entry name" value="Cass2"/>
</dbReference>
<dbReference type="Gene3D" id="1.10.10.60">
    <property type="entry name" value="Homeodomain-like"/>
    <property type="match status" value="2"/>
</dbReference>
<dbReference type="KEGG" id="ccl:Clocl_3184"/>
<dbReference type="HOGENOM" id="CLU_000445_81_1_9"/>
<evidence type="ECO:0000256" key="1">
    <source>
        <dbReference type="ARBA" id="ARBA00023015"/>
    </source>
</evidence>
<evidence type="ECO:0000259" key="4">
    <source>
        <dbReference type="PROSITE" id="PS01124"/>
    </source>
</evidence>
<evidence type="ECO:0000313" key="6">
    <source>
        <dbReference type="Proteomes" id="UP000005435"/>
    </source>
</evidence>
<organism evidence="5 6">
    <name type="scientific">Acetivibrio clariflavus (strain DSM 19732 / NBRC 101661 / EBR45)</name>
    <name type="common">Clostridium clariflavum</name>
    <dbReference type="NCBI Taxonomy" id="720554"/>
    <lineage>
        <taxon>Bacteria</taxon>
        <taxon>Bacillati</taxon>
        <taxon>Bacillota</taxon>
        <taxon>Clostridia</taxon>
        <taxon>Eubacteriales</taxon>
        <taxon>Oscillospiraceae</taxon>
        <taxon>Acetivibrio</taxon>
    </lineage>
</organism>
<sequence length="257" mass="29873">MDYKEHIAKAVEYIEENLTNEIDLAACAKACGYSKYYFLRAFKEVAGITPIDYIRKRRLSEIAKRICEGDEYISEIAFAYGFNSKENFTRAFKDEYHILPTEYKQVQNSLKLYEPLSFDEIPFSVIPEIINIPSFSLTVYKSDEDYPPNFWNKYNTKKLSFRLSGGKTCEDFGVSAWNSSENKLDYYIGIRTEKASGDVWGTEEIVIPGGLYALFQTPIATHADFVNTIQRTWEYIRKVWLPQSGYKYTGGYEFENR</sequence>
<dbReference type="PRINTS" id="PR00032">
    <property type="entry name" value="HTHARAC"/>
</dbReference>
<evidence type="ECO:0000256" key="3">
    <source>
        <dbReference type="ARBA" id="ARBA00023163"/>
    </source>
</evidence>
<feature type="domain" description="HTH araC/xylS-type" evidence="4">
    <location>
        <begin position="8"/>
        <end position="106"/>
    </location>
</feature>
<dbReference type="AlphaFoldDB" id="G8LVS0"/>
<dbReference type="InterPro" id="IPR011256">
    <property type="entry name" value="Reg_factor_effector_dom_sf"/>
</dbReference>
<keyword evidence="3" id="KW-0804">Transcription</keyword>
<keyword evidence="2 5" id="KW-0238">DNA-binding</keyword>
<dbReference type="Gene3D" id="3.20.80.10">
    <property type="entry name" value="Regulatory factor, effector binding domain"/>
    <property type="match status" value="1"/>
</dbReference>
<accession>G8LVS0</accession>
<reference evidence="6" key="1">
    <citation type="submission" date="2011-12" db="EMBL/GenBank/DDBJ databases">
        <title>Complete sequence of Clostridium clariflavum DSM 19732.</title>
        <authorList>
            <consortium name="US DOE Joint Genome Institute"/>
            <person name="Lucas S."/>
            <person name="Han J."/>
            <person name="Lapidus A."/>
            <person name="Cheng J.-F."/>
            <person name="Goodwin L."/>
            <person name="Pitluck S."/>
            <person name="Peters L."/>
            <person name="Teshima H."/>
            <person name="Detter J.C."/>
            <person name="Han C."/>
            <person name="Tapia R."/>
            <person name="Land M."/>
            <person name="Hauser L."/>
            <person name="Kyrpides N."/>
            <person name="Ivanova N."/>
            <person name="Pagani I."/>
            <person name="Kitzmiller T."/>
            <person name="Lynd L."/>
            <person name="Izquierdo J."/>
            <person name="Woyke T."/>
        </authorList>
    </citation>
    <scope>NUCLEOTIDE SEQUENCE [LARGE SCALE GENOMIC DNA]</scope>
    <source>
        <strain evidence="6">DSM 19732 / NBRC 101661 / EBR45</strain>
    </source>
</reference>
<protein>
    <submittedName>
        <fullName evidence="5">DNA-binding domain-containing protein, AraC-type</fullName>
    </submittedName>
</protein>
<dbReference type="PROSITE" id="PS01124">
    <property type="entry name" value="HTH_ARAC_FAMILY_2"/>
    <property type="match status" value="1"/>
</dbReference>
<dbReference type="PANTHER" id="PTHR47504:SF5">
    <property type="entry name" value="RIGHT ORIGIN-BINDING PROTEIN"/>
    <property type="match status" value="1"/>
</dbReference>
<proteinExistence type="predicted"/>
<dbReference type="SUPFAM" id="SSF46689">
    <property type="entry name" value="Homeodomain-like"/>
    <property type="match status" value="2"/>
</dbReference>
<dbReference type="PANTHER" id="PTHR47504">
    <property type="entry name" value="RIGHT ORIGIN-BINDING PROTEIN"/>
    <property type="match status" value="1"/>
</dbReference>
<dbReference type="InterPro" id="IPR020449">
    <property type="entry name" value="Tscrpt_reg_AraC-type_HTH"/>
</dbReference>
<dbReference type="Pfam" id="PF14526">
    <property type="entry name" value="Cass2"/>
    <property type="match status" value="1"/>
</dbReference>
<keyword evidence="6" id="KW-1185">Reference proteome</keyword>
<gene>
    <name evidence="5" type="ordered locus">Clocl_3184</name>
</gene>
<dbReference type="GO" id="GO:0043565">
    <property type="term" value="F:sequence-specific DNA binding"/>
    <property type="evidence" value="ECO:0007669"/>
    <property type="project" value="InterPro"/>
</dbReference>
<evidence type="ECO:0000313" key="5">
    <source>
        <dbReference type="EMBL" id="AEV69706.1"/>
    </source>
</evidence>